<dbReference type="GO" id="GO:0008253">
    <property type="term" value="F:5'-nucleotidase activity"/>
    <property type="evidence" value="ECO:0007669"/>
    <property type="project" value="InterPro"/>
</dbReference>
<dbReference type="Gene3D" id="1.10.40.40">
    <property type="entry name" value="Deoxyribonucleotidase, domain 2"/>
    <property type="match status" value="1"/>
</dbReference>
<protein>
    <submittedName>
        <fullName evidence="3">5'-3'-deoxyribonucleotidase</fullName>
    </submittedName>
</protein>
<name>A0A838CWT0_9BACI</name>
<evidence type="ECO:0000256" key="2">
    <source>
        <dbReference type="PIRSR" id="PIRSR610708-1"/>
    </source>
</evidence>
<comment type="caution">
    <text evidence="3">The sequence shown here is derived from an EMBL/GenBank/DDBJ whole genome shotgun (WGS) entry which is preliminary data.</text>
</comment>
<dbReference type="PANTHER" id="PTHR16504:SF4">
    <property type="entry name" value="5'(3')-DEOXYRIBONUCLEOTIDASE"/>
    <property type="match status" value="1"/>
</dbReference>
<evidence type="ECO:0000313" key="3">
    <source>
        <dbReference type="EMBL" id="MBA2176235.1"/>
    </source>
</evidence>
<dbReference type="InterPro" id="IPR036412">
    <property type="entry name" value="HAD-like_sf"/>
</dbReference>
<comment type="similarity">
    <text evidence="1">Belongs to the 5'(3')-deoxyribonucleotidase family.</text>
</comment>
<dbReference type="Gene3D" id="3.40.50.1000">
    <property type="entry name" value="HAD superfamily/HAD-like"/>
    <property type="match status" value="1"/>
</dbReference>
<dbReference type="SFLD" id="SFLDG01146">
    <property type="entry name" value="C1.2.2"/>
    <property type="match status" value="1"/>
</dbReference>
<feature type="active site" description="Nucleophile" evidence="2">
    <location>
        <position position="7"/>
    </location>
</feature>
<dbReference type="InterPro" id="IPR023214">
    <property type="entry name" value="HAD_sf"/>
</dbReference>
<dbReference type="PANTHER" id="PTHR16504">
    <property type="entry name" value="5'(3')-DEOXYRIBONUCLEOTIDASE"/>
    <property type="match status" value="1"/>
</dbReference>
<sequence length="174" mass="20557">MQRIAVDMDDVIADPLSKHLEIFNTRYNENISVNDLQSTYLTEVRPHLREEIMNILNEPGFFGDLRVMEGSQEVLKELSQHYEVFIVTAAMEMPTSFTSKYEWLKEHFGFLDQRNFVFCGDKSIVDADYLIDDNPKHFRRFKGKGILFTSPYNGAETDYVRVNNWNEIRHYFLK</sequence>
<keyword evidence="4" id="KW-1185">Reference proteome</keyword>
<evidence type="ECO:0000256" key="1">
    <source>
        <dbReference type="ARBA" id="ARBA00009589"/>
    </source>
</evidence>
<feature type="active site" description="Proton donor" evidence="2">
    <location>
        <position position="9"/>
    </location>
</feature>
<dbReference type="GO" id="GO:0009223">
    <property type="term" value="P:pyrimidine deoxyribonucleotide catabolic process"/>
    <property type="evidence" value="ECO:0007669"/>
    <property type="project" value="TreeGrafter"/>
</dbReference>
<dbReference type="SUPFAM" id="SSF56784">
    <property type="entry name" value="HAD-like"/>
    <property type="match status" value="1"/>
</dbReference>
<dbReference type="SFLD" id="SFLDG01126">
    <property type="entry name" value="C1.2:_Nucleotidase_Like"/>
    <property type="match status" value="1"/>
</dbReference>
<reference evidence="3 4" key="1">
    <citation type="journal article" date="2004" name="Extremophiles">
        <title>Halobacillus locisalis sp. nov., a halophilic bacterium isolated from a marine solar saltern of the Yellow Sea in Korea.</title>
        <authorList>
            <person name="Yoon J.H."/>
            <person name="Kang K.H."/>
            <person name="Oh T.K."/>
            <person name="Park Y.H."/>
        </authorList>
    </citation>
    <scope>NUCLEOTIDE SEQUENCE [LARGE SCALE GENOMIC DNA]</scope>
    <source>
        <strain evidence="3 4">KCTC 3788</strain>
    </source>
</reference>
<dbReference type="SFLD" id="SFLDS00003">
    <property type="entry name" value="Haloacid_Dehalogenase"/>
    <property type="match status" value="1"/>
</dbReference>
<organism evidence="3 4">
    <name type="scientific">Halobacillus locisalis</name>
    <dbReference type="NCBI Taxonomy" id="220753"/>
    <lineage>
        <taxon>Bacteria</taxon>
        <taxon>Bacillati</taxon>
        <taxon>Bacillota</taxon>
        <taxon>Bacilli</taxon>
        <taxon>Bacillales</taxon>
        <taxon>Bacillaceae</taxon>
        <taxon>Halobacillus</taxon>
    </lineage>
</organism>
<dbReference type="Proteomes" id="UP000571017">
    <property type="component" value="Unassembled WGS sequence"/>
</dbReference>
<gene>
    <name evidence="3" type="ORF">H0266_15160</name>
</gene>
<dbReference type="EMBL" id="JACEFG010000003">
    <property type="protein sequence ID" value="MBA2176235.1"/>
    <property type="molecule type" value="Genomic_DNA"/>
</dbReference>
<dbReference type="Pfam" id="PF06941">
    <property type="entry name" value="NT5C"/>
    <property type="match status" value="1"/>
</dbReference>
<dbReference type="InterPro" id="IPR010708">
    <property type="entry name" value="5'(3')-deoxyribonucleotidase"/>
</dbReference>
<proteinExistence type="inferred from homology"/>
<dbReference type="AlphaFoldDB" id="A0A838CWT0"/>
<accession>A0A838CWT0</accession>
<evidence type="ECO:0000313" key="4">
    <source>
        <dbReference type="Proteomes" id="UP000571017"/>
    </source>
</evidence>